<dbReference type="CDD" id="cd13595">
    <property type="entry name" value="PBP2_HisGs"/>
    <property type="match status" value="1"/>
</dbReference>
<dbReference type="InterPro" id="IPR024893">
    <property type="entry name" value="ATP_PRibTrfase_HisG_short"/>
</dbReference>
<dbReference type="AlphaFoldDB" id="A0A6L5YBE2"/>
<sequence>MLNVALPKGRLGERVYSMFARAGLECGGVLEPGRRLIFENPRKGVRYFWVKPSDVAIYVERGAADLGAAGKDILLENEPDVYELLDLHTGACRMAVAARADFRDNPDRTLRVASKFVHIAQNYYAAKGRDIDIIRINGSVELAPILGLSDVIVDIVETGTTLKENNLRVLDTVVSISARLIANKASFKFKNGQILEIMRAMTAMTEAEQ</sequence>
<dbReference type="Gene3D" id="3.40.190.10">
    <property type="entry name" value="Periplasmic binding protein-like II"/>
    <property type="match status" value="2"/>
</dbReference>
<comment type="function">
    <text evidence="14 15">Catalyzes the condensation of ATP and 5-phosphoribose 1-diphosphate to form N'-(5'-phosphoribosyl)-ATP (PR-ATP). Has a crucial role in the pathway because the rate of histidine biosynthesis seems to be controlled primarily by regulation of HisG enzymatic activity.</text>
</comment>
<keyword evidence="13 15" id="KW-0368">Histidine biosynthesis</keyword>
<dbReference type="InterPro" id="IPR018198">
    <property type="entry name" value="ATP_PRibTrfase_CS"/>
</dbReference>
<dbReference type="NCBIfam" id="TIGR00070">
    <property type="entry name" value="hisG"/>
    <property type="match status" value="1"/>
</dbReference>
<evidence type="ECO:0000256" key="11">
    <source>
        <dbReference type="ARBA" id="ARBA00022741"/>
    </source>
</evidence>
<dbReference type="InterPro" id="IPR013820">
    <property type="entry name" value="ATP_PRibTrfase_cat"/>
</dbReference>
<gene>
    <name evidence="15" type="primary">hisG</name>
    <name evidence="17" type="ORF">FYJ74_05770</name>
</gene>
<evidence type="ECO:0000313" key="17">
    <source>
        <dbReference type="EMBL" id="MST55541.1"/>
    </source>
</evidence>
<keyword evidence="7 15" id="KW-0963">Cytoplasm</keyword>
<evidence type="ECO:0000256" key="12">
    <source>
        <dbReference type="ARBA" id="ARBA00022840"/>
    </source>
</evidence>
<dbReference type="PANTHER" id="PTHR21403">
    <property type="entry name" value="ATP PHOSPHORIBOSYLTRANSFERASE ATP-PRTASE"/>
    <property type="match status" value="1"/>
</dbReference>
<dbReference type="GO" id="GO:0000105">
    <property type="term" value="P:L-histidine biosynthetic process"/>
    <property type="evidence" value="ECO:0007669"/>
    <property type="project" value="UniProtKB-UniRule"/>
</dbReference>
<evidence type="ECO:0000256" key="10">
    <source>
        <dbReference type="ARBA" id="ARBA00022679"/>
    </source>
</evidence>
<dbReference type="EC" id="2.4.2.17" evidence="5 15"/>
<evidence type="ECO:0000256" key="13">
    <source>
        <dbReference type="ARBA" id="ARBA00023102"/>
    </source>
</evidence>
<dbReference type="InterPro" id="IPR001348">
    <property type="entry name" value="ATP_PRibTrfase_HisG"/>
</dbReference>
<evidence type="ECO:0000313" key="18">
    <source>
        <dbReference type="Proteomes" id="UP000473699"/>
    </source>
</evidence>
<evidence type="ECO:0000259" key="16">
    <source>
        <dbReference type="Pfam" id="PF01634"/>
    </source>
</evidence>
<dbReference type="HAMAP" id="MF_01018">
    <property type="entry name" value="HisG_Short"/>
    <property type="match status" value="1"/>
</dbReference>
<comment type="catalytic activity">
    <reaction evidence="1 15">
        <text>1-(5-phospho-beta-D-ribosyl)-ATP + diphosphate = 5-phospho-alpha-D-ribose 1-diphosphate + ATP</text>
        <dbReference type="Rhea" id="RHEA:18473"/>
        <dbReference type="ChEBI" id="CHEBI:30616"/>
        <dbReference type="ChEBI" id="CHEBI:33019"/>
        <dbReference type="ChEBI" id="CHEBI:58017"/>
        <dbReference type="ChEBI" id="CHEBI:73183"/>
        <dbReference type="EC" id="2.4.2.17"/>
    </reaction>
</comment>
<dbReference type="Pfam" id="PF01634">
    <property type="entry name" value="HisG"/>
    <property type="match status" value="1"/>
</dbReference>
<dbReference type="GO" id="GO:0005737">
    <property type="term" value="C:cytoplasm"/>
    <property type="evidence" value="ECO:0007669"/>
    <property type="project" value="UniProtKB-SubCell"/>
</dbReference>
<evidence type="ECO:0000256" key="5">
    <source>
        <dbReference type="ARBA" id="ARBA00011946"/>
    </source>
</evidence>
<reference evidence="17 18" key="1">
    <citation type="submission" date="2019-08" db="EMBL/GenBank/DDBJ databases">
        <title>In-depth cultivation of the pig gut microbiome towards novel bacterial diversity and tailored functional studies.</title>
        <authorList>
            <person name="Wylensek D."/>
            <person name="Hitch T.C.A."/>
            <person name="Clavel T."/>
        </authorList>
    </citation>
    <scope>NUCLEOTIDE SEQUENCE [LARGE SCALE GENOMIC DNA]</scope>
    <source>
        <strain evidence="17 18">SM-530-WT-4B</strain>
    </source>
</reference>
<comment type="subunit">
    <text evidence="15">Heteromultimer composed of HisG and HisZ subunits.</text>
</comment>
<evidence type="ECO:0000256" key="15">
    <source>
        <dbReference type="HAMAP-Rule" id="MF_01018"/>
    </source>
</evidence>
<dbReference type="UniPathway" id="UPA00031">
    <property type="reaction ID" value="UER00006"/>
</dbReference>
<dbReference type="GO" id="GO:0003879">
    <property type="term" value="F:ATP phosphoribosyltransferase activity"/>
    <property type="evidence" value="ECO:0007669"/>
    <property type="project" value="UniProtKB-UniRule"/>
</dbReference>
<evidence type="ECO:0000256" key="8">
    <source>
        <dbReference type="ARBA" id="ARBA00022605"/>
    </source>
</evidence>
<dbReference type="GO" id="GO:0005524">
    <property type="term" value="F:ATP binding"/>
    <property type="evidence" value="ECO:0007669"/>
    <property type="project" value="UniProtKB-KW"/>
</dbReference>
<dbReference type="RefSeq" id="WP_154528724.1">
    <property type="nucleotide sequence ID" value="NZ_VUNH01000005.1"/>
</dbReference>
<accession>A0A6L5YBE2</accession>
<evidence type="ECO:0000256" key="6">
    <source>
        <dbReference type="ARBA" id="ARBA00020998"/>
    </source>
</evidence>
<keyword evidence="18" id="KW-1185">Reference proteome</keyword>
<dbReference type="Proteomes" id="UP000473699">
    <property type="component" value="Unassembled WGS sequence"/>
</dbReference>
<dbReference type="PANTHER" id="PTHR21403:SF8">
    <property type="entry name" value="ATP PHOSPHORIBOSYLTRANSFERASE"/>
    <property type="match status" value="1"/>
</dbReference>
<dbReference type="SUPFAM" id="SSF53850">
    <property type="entry name" value="Periplasmic binding protein-like II"/>
    <property type="match status" value="1"/>
</dbReference>
<comment type="caution">
    <text evidence="17">The sequence shown here is derived from an EMBL/GenBank/DDBJ whole genome shotgun (WGS) entry which is preliminary data.</text>
</comment>
<evidence type="ECO:0000256" key="1">
    <source>
        <dbReference type="ARBA" id="ARBA00000915"/>
    </source>
</evidence>
<evidence type="ECO:0000256" key="3">
    <source>
        <dbReference type="ARBA" id="ARBA00004667"/>
    </source>
</evidence>
<keyword evidence="10 15" id="KW-0808">Transferase</keyword>
<dbReference type="EMBL" id="VUNH01000005">
    <property type="protein sequence ID" value="MST55541.1"/>
    <property type="molecule type" value="Genomic_DNA"/>
</dbReference>
<keyword evidence="8 15" id="KW-0028">Amino-acid biosynthesis</keyword>
<evidence type="ECO:0000256" key="7">
    <source>
        <dbReference type="ARBA" id="ARBA00022490"/>
    </source>
</evidence>
<comment type="subcellular location">
    <subcellularLocation>
        <location evidence="2 15">Cytoplasm</location>
    </subcellularLocation>
</comment>
<protein>
    <recommendedName>
        <fullName evidence="6 15">ATP phosphoribosyltransferase</fullName>
        <shortName evidence="15">ATP-PRT</shortName>
        <shortName evidence="15">ATP-PRTase</shortName>
        <ecNumber evidence="5 15">2.4.2.17</ecNumber>
    </recommendedName>
</protein>
<organism evidence="17 18">
    <name type="scientific">Pyramidobacter porci</name>
    <dbReference type="NCBI Taxonomy" id="2605789"/>
    <lineage>
        <taxon>Bacteria</taxon>
        <taxon>Thermotogati</taxon>
        <taxon>Synergistota</taxon>
        <taxon>Synergistia</taxon>
        <taxon>Synergistales</taxon>
        <taxon>Dethiosulfovibrionaceae</taxon>
        <taxon>Pyramidobacter</taxon>
    </lineage>
</organism>
<dbReference type="PROSITE" id="PS01316">
    <property type="entry name" value="ATP_P_PHORIBOSYLTR"/>
    <property type="match status" value="1"/>
</dbReference>
<evidence type="ECO:0000256" key="4">
    <source>
        <dbReference type="ARBA" id="ARBA00009489"/>
    </source>
</evidence>
<dbReference type="FunFam" id="3.40.190.10:FF:000008">
    <property type="entry name" value="ATP phosphoribosyltransferase"/>
    <property type="match status" value="1"/>
</dbReference>
<keyword evidence="9 15" id="KW-0328">Glycosyltransferase</keyword>
<keyword evidence="11 15" id="KW-0547">Nucleotide-binding</keyword>
<comment type="pathway">
    <text evidence="3 15">Amino-acid biosynthesis; L-histidine biosynthesis; L-histidine from 5-phospho-alpha-D-ribose 1-diphosphate: step 1/9.</text>
</comment>
<comment type="similarity">
    <text evidence="4 15">Belongs to the ATP phosphoribosyltransferase family. Short subfamily.</text>
</comment>
<evidence type="ECO:0000256" key="9">
    <source>
        <dbReference type="ARBA" id="ARBA00022676"/>
    </source>
</evidence>
<evidence type="ECO:0000256" key="14">
    <source>
        <dbReference type="ARBA" id="ARBA00024861"/>
    </source>
</evidence>
<keyword evidence="12 15" id="KW-0067">ATP-binding</keyword>
<evidence type="ECO:0000256" key="2">
    <source>
        <dbReference type="ARBA" id="ARBA00004496"/>
    </source>
</evidence>
<comment type="domain">
    <text evidence="15">Lacks the C-terminal regulatory region which is replaced by HisZ.</text>
</comment>
<proteinExistence type="inferred from homology"/>
<name>A0A6L5YBE2_9BACT</name>
<feature type="domain" description="ATP phosphoribosyltransferase catalytic" evidence="16">
    <location>
        <begin position="51"/>
        <end position="201"/>
    </location>
</feature>